<evidence type="ECO:0000256" key="2">
    <source>
        <dbReference type="PROSITE-ProRule" id="PRU00169"/>
    </source>
</evidence>
<dbReference type="GO" id="GO:0000160">
    <property type="term" value="P:phosphorelay signal transduction system"/>
    <property type="evidence" value="ECO:0007669"/>
    <property type="project" value="InterPro"/>
</dbReference>
<dbReference type="RefSeq" id="WP_092387767.1">
    <property type="nucleotide sequence ID" value="NZ_LT629787.1"/>
</dbReference>
<dbReference type="PROSITE" id="PS50110">
    <property type="entry name" value="RESPONSE_REGULATORY"/>
    <property type="match status" value="2"/>
</dbReference>
<dbReference type="PANTHER" id="PTHR44591">
    <property type="entry name" value="STRESS RESPONSE REGULATOR PROTEIN 1"/>
    <property type="match status" value="1"/>
</dbReference>
<evidence type="ECO:0000259" key="3">
    <source>
        <dbReference type="PROSITE" id="PS50110"/>
    </source>
</evidence>
<dbReference type="PANTHER" id="PTHR44591:SF19">
    <property type="entry name" value="TWO-COMPONENT RESPONSE REGULATOR-RELATED"/>
    <property type="match status" value="1"/>
</dbReference>
<keyword evidence="5" id="KW-1185">Reference proteome</keyword>
<dbReference type="EMBL" id="LT629787">
    <property type="protein sequence ID" value="SDU26136.1"/>
    <property type="molecule type" value="Genomic_DNA"/>
</dbReference>
<dbReference type="OrthoDB" id="9802066at2"/>
<dbReference type="InterPro" id="IPR001789">
    <property type="entry name" value="Sig_transdc_resp-reg_receiver"/>
</dbReference>
<feature type="modified residue" description="4-aspartylphosphate" evidence="2">
    <location>
        <position position="54"/>
    </location>
</feature>
<reference evidence="5" key="1">
    <citation type="submission" date="2016-10" db="EMBL/GenBank/DDBJ databases">
        <authorList>
            <person name="Varghese N."/>
            <person name="Submissions S."/>
        </authorList>
    </citation>
    <scope>NUCLEOTIDE SEQUENCE [LARGE SCALE GENOMIC DNA]</scope>
    <source>
        <strain evidence="5">CECT 8338</strain>
    </source>
</reference>
<accession>A0A1H2H2T5</accession>
<keyword evidence="1 2" id="KW-0597">Phosphoprotein</keyword>
<dbReference type="CDD" id="cd17569">
    <property type="entry name" value="REC_HupR-like"/>
    <property type="match status" value="1"/>
</dbReference>
<name>A0A1H2H2T5_9GAMM</name>
<organism evidence="4 5">
    <name type="scientific">Halopseudomonas salegens</name>
    <dbReference type="NCBI Taxonomy" id="1434072"/>
    <lineage>
        <taxon>Bacteria</taxon>
        <taxon>Pseudomonadati</taxon>
        <taxon>Pseudomonadota</taxon>
        <taxon>Gammaproteobacteria</taxon>
        <taxon>Pseudomonadales</taxon>
        <taxon>Pseudomonadaceae</taxon>
        <taxon>Halopseudomonas</taxon>
    </lineage>
</organism>
<dbReference type="InterPro" id="IPR050595">
    <property type="entry name" value="Bact_response_regulator"/>
</dbReference>
<feature type="domain" description="Response regulatory" evidence="3">
    <location>
        <begin position="6"/>
        <end position="120"/>
    </location>
</feature>
<dbReference type="InterPro" id="IPR011006">
    <property type="entry name" value="CheY-like_superfamily"/>
</dbReference>
<dbReference type="Proteomes" id="UP000243924">
    <property type="component" value="Chromosome I"/>
</dbReference>
<dbReference type="AlphaFoldDB" id="A0A1H2H2T5"/>
<dbReference type="STRING" id="1434072.SAMN05216210_2732"/>
<dbReference type="SMART" id="SM00448">
    <property type="entry name" value="REC"/>
    <property type="match status" value="2"/>
</dbReference>
<evidence type="ECO:0000313" key="5">
    <source>
        <dbReference type="Proteomes" id="UP000243924"/>
    </source>
</evidence>
<dbReference type="Pfam" id="PF00072">
    <property type="entry name" value="Response_reg"/>
    <property type="match status" value="2"/>
</dbReference>
<feature type="domain" description="Response regulatory" evidence="3">
    <location>
        <begin position="146"/>
        <end position="261"/>
    </location>
</feature>
<evidence type="ECO:0000256" key="1">
    <source>
        <dbReference type="ARBA" id="ARBA00022553"/>
    </source>
</evidence>
<gene>
    <name evidence="4" type="ORF">SAMN05216210_2732</name>
</gene>
<dbReference type="SUPFAM" id="SSF52172">
    <property type="entry name" value="CheY-like"/>
    <property type="match status" value="2"/>
</dbReference>
<protein>
    <submittedName>
        <fullName evidence="4">Response regulator receiver domain-containing protein</fullName>
    </submittedName>
</protein>
<sequence>MTQPIRIMFVDDEERILRSLALQFRRHYQVLTESNPLRALQRLQQEPVDIIVSDQRMPQMSGSQLLAQVQERYPQTLRILLTGYSDLDAAVDALNSGGIFRYLTKPWDPQAMAGTLRQAAQLVHEQRSLGVPTRPQVPANAVRQPSLLLLDPDPDTVRHTSELCRNCGILMHQAHSLNEALDLLNDQPLDILVSDIRLRNEDMRPLLMSLAQAHPRMLSIIITPFQDTQVLLKLINQAQIFRYLPKPIRSGMYERAIRTAADKARHWQNQPQHRVQRAAEIPDLAAEQSLVGNLLGRLGRLRQRLIA</sequence>
<evidence type="ECO:0000313" key="4">
    <source>
        <dbReference type="EMBL" id="SDU26136.1"/>
    </source>
</evidence>
<dbReference type="Gene3D" id="3.40.50.2300">
    <property type="match status" value="2"/>
</dbReference>
<dbReference type="CDD" id="cd00156">
    <property type="entry name" value="REC"/>
    <property type="match status" value="1"/>
</dbReference>
<proteinExistence type="predicted"/>
<feature type="modified residue" description="4-aspartylphosphate" evidence="2">
    <location>
        <position position="195"/>
    </location>
</feature>